<evidence type="ECO:0000256" key="5">
    <source>
        <dbReference type="ARBA" id="ARBA00022989"/>
    </source>
</evidence>
<keyword evidence="3" id="KW-1003">Cell membrane</keyword>
<sequence>MIYFTLFYEFFKVGIFSFGGGLAMLPLMQDVVFRQNWLTEQQFLDIIAISQVTPGPIAINTATFVGHQVAGIPGALVATFSSALPSFIVIIIVASFFYKIKNNPKKEYFFKGVKPVTLALISFAGIIVAKPTFFVNNYSQSLKATLIFIIVFLGTKYITKINPIIILLSTSLLGIFIF</sequence>
<keyword evidence="6 7" id="KW-0472">Membrane</keyword>
<feature type="transmembrane region" description="Helical" evidence="7">
    <location>
        <begin position="7"/>
        <end position="28"/>
    </location>
</feature>
<evidence type="ECO:0000256" key="2">
    <source>
        <dbReference type="ARBA" id="ARBA00005262"/>
    </source>
</evidence>
<comment type="caution">
    <text evidence="8">The sequence shown here is derived from an EMBL/GenBank/DDBJ whole genome shotgun (WGS) entry which is preliminary data.</text>
</comment>
<dbReference type="Pfam" id="PF02417">
    <property type="entry name" value="Chromate_transp"/>
    <property type="match status" value="1"/>
</dbReference>
<dbReference type="Proteomes" id="UP001279681">
    <property type="component" value="Unassembled WGS sequence"/>
</dbReference>
<dbReference type="PANTHER" id="PTHR43663">
    <property type="entry name" value="CHROMATE TRANSPORT PROTEIN-RELATED"/>
    <property type="match status" value="1"/>
</dbReference>
<evidence type="ECO:0000256" key="7">
    <source>
        <dbReference type="SAM" id="Phobius"/>
    </source>
</evidence>
<comment type="similarity">
    <text evidence="2">Belongs to the chromate ion transporter (CHR) (TC 2.A.51) family.</text>
</comment>
<protein>
    <submittedName>
        <fullName evidence="8">Chromate transporter</fullName>
    </submittedName>
</protein>
<keyword evidence="9" id="KW-1185">Reference proteome</keyword>
<evidence type="ECO:0000256" key="6">
    <source>
        <dbReference type="ARBA" id="ARBA00023136"/>
    </source>
</evidence>
<evidence type="ECO:0000256" key="1">
    <source>
        <dbReference type="ARBA" id="ARBA00004651"/>
    </source>
</evidence>
<name>A0ABU4W9U1_9FUSO</name>
<gene>
    <name evidence="8" type="ORF">RFV38_07295</name>
</gene>
<dbReference type="InterPro" id="IPR052518">
    <property type="entry name" value="CHR_Transporter"/>
</dbReference>
<accession>A0ABU4W9U1</accession>
<dbReference type="PANTHER" id="PTHR43663:SF1">
    <property type="entry name" value="CHROMATE TRANSPORTER"/>
    <property type="match status" value="1"/>
</dbReference>
<proteinExistence type="inferred from homology"/>
<feature type="transmembrane region" description="Helical" evidence="7">
    <location>
        <begin position="109"/>
        <end position="129"/>
    </location>
</feature>
<feature type="transmembrane region" description="Helical" evidence="7">
    <location>
        <begin position="75"/>
        <end position="97"/>
    </location>
</feature>
<evidence type="ECO:0000313" key="9">
    <source>
        <dbReference type="Proteomes" id="UP001279681"/>
    </source>
</evidence>
<evidence type="ECO:0000256" key="3">
    <source>
        <dbReference type="ARBA" id="ARBA00022475"/>
    </source>
</evidence>
<keyword evidence="4 7" id="KW-0812">Transmembrane</keyword>
<dbReference type="InterPro" id="IPR003370">
    <property type="entry name" value="Chromate_transpt"/>
</dbReference>
<reference evidence="9" key="1">
    <citation type="submission" date="2023-07" db="EMBL/GenBank/DDBJ databases">
        <authorList>
            <person name="Colorado M.A."/>
            <person name="Villamil L.M."/>
            <person name="Melo J.F."/>
            <person name="Rodriguez J.A."/>
            <person name="Ruiz R.Y."/>
        </authorList>
    </citation>
    <scope>NUCLEOTIDE SEQUENCE [LARGE SCALE GENOMIC DNA]</scope>
    <source>
        <strain evidence="9">C33</strain>
    </source>
</reference>
<evidence type="ECO:0000256" key="4">
    <source>
        <dbReference type="ARBA" id="ARBA00022692"/>
    </source>
</evidence>
<dbReference type="RefSeq" id="WP_320313702.1">
    <property type="nucleotide sequence ID" value="NZ_JAVIKH010000008.1"/>
</dbReference>
<evidence type="ECO:0000313" key="8">
    <source>
        <dbReference type="EMBL" id="MDX8336298.1"/>
    </source>
</evidence>
<feature type="transmembrane region" description="Helical" evidence="7">
    <location>
        <begin position="161"/>
        <end position="177"/>
    </location>
</feature>
<dbReference type="EMBL" id="JAVIKH010000008">
    <property type="protein sequence ID" value="MDX8336298.1"/>
    <property type="molecule type" value="Genomic_DNA"/>
</dbReference>
<organism evidence="8 9">
    <name type="scientific">Candidatus Cetobacterium colombiensis</name>
    <dbReference type="NCBI Taxonomy" id="3073100"/>
    <lineage>
        <taxon>Bacteria</taxon>
        <taxon>Fusobacteriati</taxon>
        <taxon>Fusobacteriota</taxon>
        <taxon>Fusobacteriia</taxon>
        <taxon>Fusobacteriales</taxon>
        <taxon>Fusobacteriaceae</taxon>
        <taxon>Cetobacterium</taxon>
    </lineage>
</organism>
<comment type="subcellular location">
    <subcellularLocation>
        <location evidence="1">Cell membrane</location>
        <topology evidence="1">Multi-pass membrane protein</topology>
    </subcellularLocation>
</comment>
<keyword evidence="5 7" id="KW-1133">Transmembrane helix</keyword>